<evidence type="ECO:0000256" key="3">
    <source>
        <dbReference type="ARBA" id="ARBA00023136"/>
    </source>
</evidence>
<evidence type="ECO:0000313" key="6">
    <source>
        <dbReference type="EMBL" id="GGI10838.1"/>
    </source>
</evidence>
<keyword evidence="3 4" id="KW-0472">Membrane</keyword>
<dbReference type="GO" id="GO:0009847">
    <property type="term" value="P:spore germination"/>
    <property type="evidence" value="ECO:0007669"/>
    <property type="project" value="UniProtKB-UniRule"/>
</dbReference>
<dbReference type="RefSeq" id="WP_087998771.1">
    <property type="nucleotide sequence ID" value="NZ_BMHB01000001.1"/>
</dbReference>
<comment type="subcellular location">
    <subcellularLocation>
        <location evidence="4">Cell membrane</location>
    </subcellularLocation>
    <subcellularLocation>
        <location evidence="1">Membrane</location>
        <topology evidence="1">Multi-pass membrane protein</topology>
    </subcellularLocation>
</comment>
<dbReference type="PANTHER" id="PTHR22550:SF5">
    <property type="entry name" value="LEUCINE ZIPPER PROTEIN 4"/>
    <property type="match status" value="1"/>
</dbReference>
<keyword evidence="7" id="KW-1185">Reference proteome</keyword>
<dbReference type="OrthoDB" id="2507847at2"/>
<dbReference type="EMBL" id="BMHB01000001">
    <property type="protein sequence ID" value="GGI10838.1"/>
    <property type="molecule type" value="Genomic_DNA"/>
</dbReference>
<gene>
    <name evidence="6" type="ORF">GCM10007380_04810</name>
</gene>
<comment type="caution">
    <text evidence="6">The sequence shown here is derived from an EMBL/GenBank/DDBJ whole genome shotgun (WGS) entry which is preliminary data.</text>
</comment>
<protein>
    <submittedName>
        <fullName evidence="6">Spore germination protein</fullName>
    </submittedName>
</protein>
<accession>A0A8J3AC71</accession>
<dbReference type="PIRSF" id="PIRSF005690">
    <property type="entry name" value="GerBA"/>
    <property type="match status" value="1"/>
</dbReference>
<sequence length="488" mass="55139">MNNVVQDLTKGLNKNIKKIKEALHESPELFVRQIQLDQNGDNIGALLYIEGIVNTELIRQSIIEPLHSVRIKDKDTFMNTLACYYIRSENVEVVTSISSSVEGIISGKTLVLIDGFESGILVDTAEWQQRSVEQSIRQRNIQGPLIAFSEQMKVNLNLLRNLIQSSTFMVEKKKIGRVAKTDLAIVYLTDRVDQIALKEVQNRIDSLQVDYVLESRIVEIAIEGTQKTFFPLSFITELPDAVASALYEGRIAILVNGTPTATIVPNLFVQYFQQPSDYYLKQLKLSVRLITILSFLITILLPGFYLAFAKFHDNLVSKEIHKKFFEETITILPLWAEVFLLTFLLQILGLGSYKISREMMLVVSLISTITIGTTAVDAKLVHPLSLIIAGVVYLTSTMLTTGTLPSSLQPIRYIFLFIGNFFGFTGMGIGLLLLIIHMSRLRSVGVPYLAPLIPFNFKEFKDVFYRGDLRKLINSPHKYPHDDKNKNN</sequence>
<dbReference type="InterPro" id="IPR050768">
    <property type="entry name" value="UPF0353/GerABKA_families"/>
</dbReference>
<feature type="transmembrane region" description="Helical" evidence="5">
    <location>
        <begin position="285"/>
        <end position="308"/>
    </location>
</feature>
<evidence type="ECO:0000256" key="5">
    <source>
        <dbReference type="SAM" id="Phobius"/>
    </source>
</evidence>
<dbReference type="InterPro" id="IPR004995">
    <property type="entry name" value="Spore_Ger"/>
</dbReference>
<keyword evidence="5" id="KW-1133">Transmembrane helix</keyword>
<feature type="transmembrane region" description="Helical" evidence="5">
    <location>
        <begin position="383"/>
        <end position="401"/>
    </location>
</feature>
<feature type="transmembrane region" description="Helical" evidence="5">
    <location>
        <begin position="329"/>
        <end position="353"/>
    </location>
</feature>
<organism evidence="6 7">
    <name type="scientific">Gottfriedia solisilvae</name>
    <dbReference type="NCBI Taxonomy" id="1516104"/>
    <lineage>
        <taxon>Bacteria</taxon>
        <taxon>Bacillati</taxon>
        <taxon>Bacillota</taxon>
        <taxon>Bacilli</taxon>
        <taxon>Bacillales</taxon>
        <taxon>Bacillaceae</taxon>
        <taxon>Gottfriedia</taxon>
    </lineage>
</organism>
<evidence type="ECO:0000313" key="7">
    <source>
        <dbReference type="Proteomes" id="UP000626244"/>
    </source>
</evidence>
<dbReference type="PANTHER" id="PTHR22550">
    <property type="entry name" value="SPORE GERMINATION PROTEIN"/>
    <property type="match status" value="1"/>
</dbReference>
<evidence type="ECO:0000256" key="4">
    <source>
        <dbReference type="PIRNR" id="PIRNR005690"/>
    </source>
</evidence>
<proteinExistence type="inferred from homology"/>
<dbReference type="Pfam" id="PF03323">
    <property type="entry name" value="GerA"/>
    <property type="match status" value="1"/>
</dbReference>
<dbReference type="GO" id="GO:0005886">
    <property type="term" value="C:plasma membrane"/>
    <property type="evidence" value="ECO:0007669"/>
    <property type="project" value="UniProtKB-SubCell"/>
</dbReference>
<name>A0A8J3AC71_9BACI</name>
<feature type="transmembrane region" description="Helical" evidence="5">
    <location>
        <begin position="413"/>
        <end position="436"/>
    </location>
</feature>
<comment type="similarity">
    <text evidence="2 4">Belongs to the GerABKA family.</text>
</comment>
<evidence type="ECO:0000256" key="2">
    <source>
        <dbReference type="ARBA" id="ARBA00005278"/>
    </source>
</evidence>
<evidence type="ECO:0000256" key="1">
    <source>
        <dbReference type="ARBA" id="ARBA00004141"/>
    </source>
</evidence>
<keyword evidence="5" id="KW-0812">Transmembrane</keyword>
<reference evidence="7" key="1">
    <citation type="journal article" date="2019" name="Int. J. Syst. Evol. Microbiol.">
        <title>The Global Catalogue of Microorganisms (GCM) 10K type strain sequencing project: providing services to taxonomists for standard genome sequencing and annotation.</title>
        <authorList>
            <consortium name="The Broad Institute Genomics Platform"/>
            <consortium name="The Broad Institute Genome Sequencing Center for Infectious Disease"/>
            <person name="Wu L."/>
            <person name="Ma J."/>
        </authorList>
    </citation>
    <scope>NUCLEOTIDE SEQUENCE [LARGE SCALE GENOMIC DNA]</scope>
    <source>
        <strain evidence="7">CGMCC 1.14993</strain>
    </source>
</reference>
<dbReference type="Proteomes" id="UP000626244">
    <property type="component" value="Unassembled WGS sequence"/>
</dbReference>
<dbReference type="AlphaFoldDB" id="A0A8J3AC71"/>